<evidence type="ECO:0000256" key="1">
    <source>
        <dbReference type="SAM" id="MobiDB-lite"/>
    </source>
</evidence>
<feature type="region of interest" description="Disordered" evidence="1">
    <location>
        <begin position="293"/>
        <end position="331"/>
    </location>
</feature>
<feature type="compositionally biased region" description="Basic residues" evidence="1">
    <location>
        <begin position="457"/>
        <end position="466"/>
    </location>
</feature>
<evidence type="ECO:0000313" key="2">
    <source>
        <dbReference type="EMBL" id="TPP58409.1"/>
    </source>
</evidence>
<feature type="compositionally biased region" description="Polar residues" evidence="1">
    <location>
        <begin position="467"/>
        <end position="481"/>
    </location>
</feature>
<feature type="compositionally biased region" description="Low complexity" evidence="1">
    <location>
        <begin position="432"/>
        <end position="452"/>
    </location>
</feature>
<dbReference type="OrthoDB" id="7608935at2759"/>
<sequence>ECRRKPFRSNFLGPPPHHRVLVYDQKDIYRRSGHSGFGSSRVRVKAKVKSVDKERPLIKKLKGKKDRKKSRTGRCDDLVDSEQIVKKRSKKKKIKTIEANENFMSQSDVSLTEFQRSVNEKLFEQISKQLHKSEQDPTEIPARTGVESCGTSTGDLGSSSRRRSRMDEPAFLPLEQTTTDTSTNRNRPHPSHSATRRNNRRQDRHFRRNSEFSAFTWINERTAENRLNDERLVVRETKSKETRFHEPLFSFGRSNKSELFLFIASIHLFTYCSQARKRSRLVGEETVRSISKKHRKSWDPHDRTNGMKEDRSFRKSEEKNKNHKEVIDRKKKTRLGSIVPLKSKRKSRLLLKSLLVDTIQSSKSSLVETPPTACETPGSLKNKKGAKRKESVNTKPVGKVNISSSTPESHHRSSTDWQTFLRESHCVDSWEHYNGSPKSSSSSHVNHFQNSSIDAKKKSKKWKKSNRFSGRTNVSGQGNLD</sequence>
<feature type="compositionally biased region" description="Basic residues" evidence="1">
    <location>
        <begin position="186"/>
        <end position="205"/>
    </location>
</feature>
<proteinExistence type="predicted"/>
<dbReference type="AlphaFoldDB" id="A0A504YDQ8"/>
<keyword evidence="3" id="KW-1185">Reference proteome</keyword>
<comment type="caution">
    <text evidence="2">The sequence shown here is derived from an EMBL/GenBank/DDBJ whole genome shotgun (WGS) entry which is preliminary data.</text>
</comment>
<dbReference type="STRING" id="46835.A0A504YDQ8"/>
<feature type="region of interest" description="Disordered" evidence="1">
    <location>
        <begin position="130"/>
        <end position="205"/>
    </location>
</feature>
<dbReference type="EMBL" id="SUNJ01012036">
    <property type="protein sequence ID" value="TPP58409.1"/>
    <property type="molecule type" value="Genomic_DNA"/>
</dbReference>
<evidence type="ECO:0000313" key="3">
    <source>
        <dbReference type="Proteomes" id="UP000316759"/>
    </source>
</evidence>
<dbReference type="Proteomes" id="UP000316759">
    <property type="component" value="Unassembled WGS sequence"/>
</dbReference>
<feature type="region of interest" description="Disordered" evidence="1">
    <location>
        <begin position="365"/>
        <end position="416"/>
    </location>
</feature>
<organism evidence="2 3">
    <name type="scientific">Fasciola gigantica</name>
    <name type="common">Giant liver fluke</name>
    <dbReference type="NCBI Taxonomy" id="46835"/>
    <lineage>
        <taxon>Eukaryota</taxon>
        <taxon>Metazoa</taxon>
        <taxon>Spiralia</taxon>
        <taxon>Lophotrochozoa</taxon>
        <taxon>Platyhelminthes</taxon>
        <taxon>Trematoda</taxon>
        <taxon>Digenea</taxon>
        <taxon>Plagiorchiida</taxon>
        <taxon>Echinostomata</taxon>
        <taxon>Echinostomatoidea</taxon>
        <taxon>Fasciolidae</taxon>
        <taxon>Fasciola</taxon>
    </lineage>
</organism>
<feature type="region of interest" description="Disordered" evidence="1">
    <location>
        <begin position="432"/>
        <end position="481"/>
    </location>
</feature>
<feature type="compositionally biased region" description="Polar residues" evidence="1">
    <location>
        <begin position="175"/>
        <end position="185"/>
    </location>
</feature>
<name>A0A504YDQ8_FASGI</name>
<protein>
    <submittedName>
        <fullName evidence="2">Uncharacterized protein</fullName>
    </submittedName>
</protein>
<gene>
    <name evidence="2" type="ORF">FGIG_02379</name>
</gene>
<accession>A0A504YDQ8</accession>
<reference evidence="2 3" key="1">
    <citation type="submission" date="2019-04" db="EMBL/GenBank/DDBJ databases">
        <title>Annotation for the trematode Fasciola gigantica.</title>
        <authorList>
            <person name="Choi Y.-J."/>
        </authorList>
    </citation>
    <scope>NUCLEOTIDE SEQUENCE [LARGE SCALE GENOMIC DNA]</scope>
    <source>
        <strain evidence="2">Uganda_cow_1</strain>
    </source>
</reference>
<feature type="compositionally biased region" description="Basic and acidic residues" evidence="1">
    <location>
        <begin position="297"/>
        <end position="328"/>
    </location>
</feature>
<feature type="non-terminal residue" evidence="2">
    <location>
        <position position="1"/>
    </location>
</feature>